<feature type="domain" description="Lipase" evidence="7">
    <location>
        <begin position="244"/>
        <end position="389"/>
    </location>
</feature>
<reference evidence="9" key="1">
    <citation type="submission" date="2025-08" db="UniProtKB">
        <authorList>
            <consortium name="RefSeq"/>
        </authorList>
    </citation>
    <scope>IDENTIFICATION</scope>
    <source>
        <strain evidence="9">14028-0561.14</strain>
        <tissue evidence="9">Whole fly</tissue>
    </source>
</reference>
<dbReference type="Gene3D" id="3.40.50.1820">
    <property type="entry name" value="alpha/beta hydrolase"/>
    <property type="match status" value="2"/>
</dbReference>
<evidence type="ECO:0000256" key="2">
    <source>
        <dbReference type="ARBA" id="ARBA00010701"/>
    </source>
</evidence>
<evidence type="ECO:0000256" key="1">
    <source>
        <dbReference type="ARBA" id="ARBA00004613"/>
    </source>
</evidence>
<proteinExistence type="inferred from homology"/>
<accession>A0ABM4GEZ1</accession>
<sequence length="427" mass="47209">MDRPKGEQRINDMRILSSLVILSLAHWGTAGNTTEEADHGRSTASWWEALPRLLTDVVTMKVNVLTAAPLELAANTLDALCKDSLSLEIPHISKIFPGSSTLFLGSVPEQISPDIRKMHFQYMTPCQNYSVPLLEASKLWRHSRFSKGRKVVILATGWTNTVNESSAIAMISKAFMCRGDVNFVIVDAADYVDTLYSWSALNTDVIGEHIGVGLTHLVELTPLRNIHLIGEFPSRPLSCGSRFSMRLTGHSLGAHIMGTAGRTFKRLTGKLIPRITGLDPAKPCFRRENILPGLTRGDAKLVDIIHTNIGILAKRGPLGDVDFYPGGAHPIQPGCLTIGCSHTRAVEYFAESAYPQQEKNFMGTKCASWEKLRRRDCSAGIVSPMGYRINPQARGIYYVDVNGWPPFGRNSQQNIDPRSRTCYLCET</sequence>
<feature type="domain" description="Lipase" evidence="7">
    <location>
        <begin position="136"/>
        <end position="231"/>
    </location>
</feature>
<dbReference type="InterPro" id="IPR013818">
    <property type="entry name" value="Lipase"/>
</dbReference>
<dbReference type="RefSeq" id="XP_070141279.1">
    <property type="nucleotide sequence ID" value="XM_070285178.1"/>
</dbReference>
<gene>
    <name evidence="9" type="primary">LOC108075021</name>
</gene>
<dbReference type="GeneID" id="108075021"/>
<dbReference type="Proteomes" id="UP001652661">
    <property type="component" value="Chromosome 3L"/>
</dbReference>
<keyword evidence="8" id="KW-1185">Reference proteome</keyword>
<dbReference type="Pfam" id="PF00151">
    <property type="entry name" value="Lipase"/>
    <property type="match status" value="2"/>
</dbReference>
<evidence type="ECO:0000256" key="4">
    <source>
        <dbReference type="ARBA" id="ARBA00022729"/>
    </source>
</evidence>
<dbReference type="PANTHER" id="PTHR11610:SF149">
    <property type="entry name" value="FI01450P-RELATED"/>
    <property type="match status" value="1"/>
</dbReference>
<keyword evidence="3" id="KW-0964">Secreted</keyword>
<evidence type="ECO:0000256" key="3">
    <source>
        <dbReference type="ARBA" id="ARBA00022525"/>
    </source>
</evidence>
<comment type="subcellular location">
    <subcellularLocation>
        <location evidence="1">Secreted</location>
    </subcellularLocation>
</comment>
<dbReference type="SUPFAM" id="SSF53474">
    <property type="entry name" value="alpha/beta-Hydrolases"/>
    <property type="match status" value="2"/>
</dbReference>
<keyword evidence="4 6" id="KW-0732">Signal</keyword>
<evidence type="ECO:0000256" key="6">
    <source>
        <dbReference type="SAM" id="SignalP"/>
    </source>
</evidence>
<evidence type="ECO:0000256" key="5">
    <source>
        <dbReference type="RuleBase" id="RU004262"/>
    </source>
</evidence>
<organism evidence="8 9">
    <name type="scientific">Drosophila kikkawai</name>
    <name type="common">Fruit fly</name>
    <dbReference type="NCBI Taxonomy" id="30033"/>
    <lineage>
        <taxon>Eukaryota</taxon>
        <taxon>Metazoa</taxon>
        <taxon>Ecdysozoa</taxon>
        <taxon>Arthropoda</taxon>
        <taxon>Hexapoda</taxon>
        <taxon>Insecta</taxon>
        <taxon>Pterygota</taxon>
        <taxon>Neoptera</taxon>
        <taxon>Endopterygota</taxon>
        <taxon>Diptera</taxon>
        <taxon>Brachycera</taxon>
        <taxon>Muscomorpha</taxon>
        <taxon>Ephydroidea</taxon>
        <taxon>Drosophilidae</taxon>
        <taxon>Drosophila</taxon>
        <taxon>Sophophora</taxon>
    </lineage>
</organism>
<feature type="chain" id="PRO_5045232508" evidence="6">
    <location>
        <begin position="31"/>
        <end position="427"/>
    </location>
</feature>
<evidence type="ECO:0000259" key="7">
    <source>
        <dbReference type="Pfam" id="PF00151"/>
    </source>
</evidence>
<dbReference type="InterPro" id="IPR000734">
    <property type="entry name" value="TAG_lipase"/>
</dbReference>
<evidence type="ECO:0000313" key="9">
    <source>
        <dbReference type="RefSeq" id="XP_070141279.1"/>
    </source>
</evidence>
<comment type="similarity">
    <text evidence="2 5">Belongs to the AB hydrolase superfamily. Lipase family.</text>
</comment>
<protein>
    <submittedName>
        <fullName evidence="9">Phospholipase A1 1 isoform X1</fullName>
    </submittedName>
</protein>
<dbReference type="InterPro" id="IPR029058">
    <property type="entry name" value="AB_hydrolase_fold"/>
</dbReference>
<dbReference type="PANTHER" id="PTHR11610">
    <property type="entry name" value="LIPASE"/>
    <property type="match status" value="1"/>
</dbReference>
<name>A0ABM4GEZ1_DROKI</name>
<evidence type="ECO:0000313" key="8">
    <source>
        <dbReference type="Proteomes" id="UP001652661"/>
    </source>
</evidence>
<feature type="signal peptide" evidence="6">
    <location>
        <begin position="1"/>
        <end position="30"/>
    </location>
</feature>